<dbReference type="Pfam" id="PF00106">
    <property type="entry name" value="adh_short"/>
    <property type="match status" value="1"/>
</dbReference>
<comment type="caution">
    <text evidence="2">The sequence shown here is derived from an EMBL/GenBank/DDBJ whole genome shotgun (WGS) entry which is preliminary data.</text>
</comment>
<reference evidence="2" key="1">
    <citation type="submission" date="2021-12" db="EMBL/GenBank/DDBJ databases">
        <title>Convergent genome expansion in fungi linked to evolution of root-endophyte symbiosis.</title>
        <authorList>
            <consortium name="DOE Joint Genome Institute"/>
            <person name="Ke Y.-H."/>
            <person name="Bonito G."/>
            <person name="Liao H.-L."/>
            <person name="Looney B."/>
            <person name="Rojas-Flechas A."/>
            <person name="Nash J."/>
            <person name="Hameed K."/>
            <person name="Schadt C."/>
            <person name="Martin F."/>
            <person name="Crous P.W."/>
            <person name="Miettinen O."/>
            <person name="Magnuson J.K."/>
            <person name="Labbe J."/>
            <person name="Jacobson D."/>
            <person name="Doktycz M.J."/>
            <person name="Veneault-Fourrey C."/>
            <person name="Kuo A."/>
            <person name="Mondo S."/>
            <person name="Calhoun S."/>
            <person name="Riley R."/>
            <person name="Ohm R."/>
            <person name="LaButti K."/>
            <person name="Andreopoulos B."/>
            <person name="Pangilinan J."/>
            <person name="Nolan M."/>
            <person name="Tritt A."/>
            <person name="Clum A."/>
            <person name="Lipzen A."/>
            <person name="Daum C."/>
            <person name="Barry K."/>
            <person name="Grigoriev I.V."/>
            <person name="Vilgalys R."/>
        </authorList>
    </citation>
    <scope>NUCLEOTIDE SEQUENCE</scope>
    <source>
        <strain evidence="2">PMI_201</strain>
    </source>
</reference>
<dbReference type="Gene3D" id="3.40.50.720">
    <property type="entry name" value="NAD(P)-binding Rossmann-like Domain"/>
    <property type="match status" value="1"/>
</dbReference>
<dbReference type="GO" id="GO:0016491">
    <property type="term" value="F:oxidoreductase activity"/>
    <property type="evidence" value="ECO:0007669"/>
    <property type="project" value="UniProtKB-KW"/>
</dbReference>
<dbReference type="GeneID" id="70241709"/>
<evidence type="ECO:0000313" key="2">
    <source>
        <dbReference type="EMBL" id="KAH8696402.1"/>
    </source>
</evidence>
<protein>
    <submittedName>
        <fullName evidence="2">Short-chain dehydrogenase</fullName>
    </submittedName>
</protein>
<accession>A0AAD4KMY5</accession>
<dbReference type="PANTHER" id="PTHR43157:SF22">
    <property type="entry name" value="SHORT-CHAIN DEHYDROGENASE_REDUCTASE PHMF"/>
    <property type="match status" value="1"/>
</dbReference>
<gene>
    <name evidence="2" type="ORF">BGW36DRAFT_298318</name>
</gene>
<dbReference type="Proteomes" id="UP001201262">
    <property type="component" value="Unassembled WGS sequence"/>
</dbReference>
<dbReference type="InterPro" id="IPR002347">
    <property type="entry name" value="SDR_fam"/>
</dbReference>
<keyword evidence="3" id="KW-1185">Reference proteome</keyword>
<evidence type="ECO:0000256" key="1">
    <source>
        <dbReference type="ARBA" id="ARBA00023002"/>
    </source>
</evidence>
<dbReference type="InterPro" id="IPR036291">
    <property type="entry name" value="NAD(P)-bd_dom_sf"/>
</dbReference>
<dbReference type="PANTHER" id="PTHR43157">
    <property type="entry name" value="PHOSPHATIDYLINOSITOL-GLYCAN BIOSYNTHESIS CLASS F PROTEIN-RELATED"/>
    <property type="match status" value="1"/>
</dbReference>
<dbReference type="RefSeq" id="XP_046071339.1">
    <property type="nucleotide sequence ID" value="XM_046211422.1"/>
</dbReference>
<sequence>MVQFNGPYGKVSPSYQRRAVRNPPAQPTKNFAGKTVLVTGCNTGVGYEAALKIAGLNPKKLILGTRTVAKGEITKSKILAQVPALDSSVVDVIAIEYTSFKSVSQFADTVKRSTKSLDCVLLSAGLASPKHQLVEGGWEMAYKVNVLSTALVTVELLPLLKATPGSVLEFVDSAGYCNVMSKDVSPILDDESASTLQFFNDPKRWTLERGYCEPKLLLMFVLEGLVEALGGRQGKLGSPEDPILLACCPGQCKTDLGRNFPLSMRLFMVVYNAIHARSAEEGSRTLVTGLFQGEEANGRLWVNDQFDDLSPGLTEAEWKGLQKRVWREVWGVLKEYNPELSI</sequence>
<dbReference type="EMBL" id="JAJTJA010000007">
    <property type="protein sequence ID" value="KAH8696402.1"/>
    <property type="molecule type" value="Genomic_DNA"/>
</dbReference>
<keyword evidence="1" id="KW-0560">Oxidoreductase</keyword>
<evidence type="ECO:0000313" key="3">
    <source>
        <dbReference type="Proteomes" id="UP001201262"/>
    </source>
</evidence>
<proteinExistence type="predicted"/>
<dbReference type="AlphaFoldDB" id="A0AAD4KMY5"/>
<organism evidence="2 3">
    <name type="scientific">Talaromyces proteolyticus</name>
    <dbReference type="NCBI Taxonomy" id="1131652"/>
    <lineage>
        <taxon>Eukaryota</taxon>
        <taxon>Fungi</taxon>
        <taxon>Dikarya</taxon>
        <taxon>Ascomycota</taxon>
        <taxon>Pezizomycotina</taxon>
        <taxon>Eurotiomycetes</taxon>
        <taxon>Eurotiomycetidae</taxon>
        <taxon>Eurotiales</taxon>
        <taxon>Trichocomaceae</taxon>
        <taxon>Talaromyces</taxon>
        <taxon>Talaromyces sect. Bacilispori</taxon>
    </lineage>
</organism>
<name>A0AAD4KMY5_9EURO</name>
<dbReference type="SUPFAM" id="SSF51735">
    <property type="entry name" value="NAD(P)-binding Rossmann-fold domains"/>
    <property type="match status" value="1"/>
</dbReference>